<keyword evidence="1 4" id="KW-0378">Hydrolase</keyword>
<evidence type="ECO:0000259" key="3">
    <source>
        <dbReference type="Pfam" id="PF12146"/>
    </source>
</evidence>
<reference evidence="4 5" key="1">
    <citation type="journal article" date="2015" name="Plant Cell">
        <title>Oil accumulation by the oleaginous diatom Fistulifera solaris as revealed by the genome and transcriptome.</title>
        <authorList>
            <person name="Tanaka T."/>
            <person name="Maeda Y."/>
            <person name="Veluchamy A."/>
            <person name="Tanaka M."/>
            <person name="Abida H."/>
            <person name="Marechal E."/>
            <person name="Bowler C."/>
            <person name="Muto M."/>
            <person name="Sunaga Y."/>
            <person name="Tanaka M."/>
            <person name="Yoshino T."/>
            <person name="Taniguchi T."/>
            <person name="Fukuda Y."/>
            <person name="Nemoto M."/>
            <person name="Matsumoto M."/>
            <person name="Wong P.S."/>
            <person name="Aburatani S."/>
            <person name="Fujibuchi W."/>
        </authorList>
    </citation>
    <scope>NUCLEOTIDE SEQUENCE [LARGE SCALE GENOMIC DNA]</scope>
    <source>
        <strain evidence="4 5">JPCC DA0580</strain>
    </source>
</reference>
<feature type="domain" description="Serine aminopeptidase S33" evidence="3">
    <location>
        <begin position="52"/>
        <end position="171"/>
    </location>
</feature>
<gene>
    <name evidence="4" type="ORF">FisN_2Hh357</name>
</gene>
<evidence type="ECO:0000256" key="1">
    <source>
        <dbReference type="ARBA" id="ARBA00022801"/>
    </source>
</evidence>
<accession>A0A1Z5KK99</accession>
<dbReference type="Gene3D" id="3.40.50.1820">
    <property type="entry name" value="alpha/beta hydrolase"/>
    <property type="match status" value="1"/>
</dbReference>
<dbReference type="SUPFAM" id="SSF53474">
    <property type="entry name" value="alpha/beta-Hydrolases"/>
    <property type="match status" value="1"/>
</dbReference>
<dbReference type="InterPro" id="IPR022742">
    <property type="entry name" value="Hydrolase_4"/>
</dbReference>
<dbReference type="Pfam" id="PF12146">
    <property type="entry name" value="Hydrolase_4"/>
    <property type="match status" value="1"/>
</dbReference>
<dbReference type="GO" id="GO:0102390">
    <property type="term" value="F:mycophenolic acid acyl-glucuronide esterase activity"/>
    <property type="evidence" value="ECO:0007669"/>
    <property type="project" value="UniProtKB-EC"/>
</dbReference>
<name>A0A1Z5KK99_FISSO</name>
<sequence length="298" mass="33341">MITVLSLFLFTSDLTDGLNDCAAKMPIRYMTVGDPSRRIAVARDDRSSEIGVMFLPGFHSKMTSNKGNAISDWARTRNCSCTLFDYSGHGASEGNIQEGTISRWLEESMHVFSKQTKGKQILVGSSMGGYLALLLWKHQLKKSAQEATRIHALILIAPAWDLTEKLLWNNFSPQIQKQIWSSGVYYRPSAYGEGPYPITRQFIGDGQKHMLFADGWQFPKPSPPIRIVHGVRDEDVPHTHSSQLIDLLDNMNTKLQLVEDGDHRLSRPQDLVLLCAILDAALSSDPADTRTKDDEPVI</sequence>
<dbReference type="EMBL" id="BDSP01000251">
    <property type="protein sequence ID" value="GAX26696.1"/>
    <property type="molecule type" value="Genomic_DNA"/>
</dbReference>
<dbReference type="PANTHER" id="PTHR16138">
    <property type="entry name" value="MYCOPHENOLIC ACID ACYL-GLUCURONIDE ESTERASE, MITOCHONDRIAL"/>
    <property type="match status" value="1"/>
</dbReference>
<dbReference type="EC" id="3.1.1.93" evidence="4"/>
<dbReference type="AlphaFoldDB" id="A0A1Z5KK99"/>
<dbReference type="Proteomes" id="UP000198406">
    <property type="component" value="Unassembled WGS sequence"/>
</dbReference>
<feature type="signal peptide" evidence="2">
    <location>
        <begin position="1"/>
        <end position="17"/>
    </location>
</feature>
<dbReference type="InterPro" id="IPR052382">
    <property type="entry name" value="ABHD10_acyl-thioesterase"/>
</dbReference>
<evidence type="ECO:0000313" key="5">
    <source>
        <dbReference type="Proteomes" id="UP000198406"/>
    </source>
</evidence>
<feature type="chain" id="PRO_5013097314" evidence="2">
    <location>
        <begin position="18"/>
        <end position="298"/>
    </location>
</feature>
<proteinExistence type="predicted"/>
<comment type="caution">
    <text evidence="4">The sequence shown here is derived from an EMBL/GenBank/DDBJ whole genome shotgun (WGS) entry which is preliminary data.</text>
</comment>
<evidence type="ECO:0000256" key="2">
    <source>
        <dbReference type="SAM" id="SignalP"/>
    </source>
</evidence>
<protein>
    <submittedName>
        <fullName evidence="4">Abhydrolase domain-containing protein 10</fullName>
        <ecNumber evidence="4">3.1.1.93</ecNumber>
    </submittedName>
</protein>
<dbReference type="PANTHER" id="PTHR16138:SF7">
    <property type="entry name" value="PALMITOYL-PROTEIN THIOESTERASE ABHD10, MITOCHONDRIAL"/>
    <property type="match status" value="1"/>
</dbReference>
<organism evidence="4 5">
    <name type="scientific">Fistulifera solaris</name>
    <name type="common">Oleaginous diatom</name>
    <dbReference type="NCBI Taxonomy" id="1519565"/>
    <lineage>
        <taxon>Eukaryota</taxon>
        <taxon>Sar</taxon>
        <taxon>Stramenopiles</taxon>
        <taxon>Ochrophyta</taxon>
        <taxon>Bacillariophyta</taxon>
        <taxon>Bacillariophyceae</taxon>
        <taxon>Bacillariophycidae</taxon>
        <taxon>Naviculales</taxon>
        <taxon>Naviculaceae</taxon>
        <taxon>Fistulifera</taxon>
    </lineage>
</organism>
<evidence type="ECO:0000313" key="4">
    <source>
        <dbReference type="EMBL" id="GAX26696.1"/>
    </source>
</evidence>
<keyword evidence="2" id="KW-0732">Signal</keyword>
<keyword evidence="5" id="KW-1185">Reference proteome</keyword>
<dbReference type="InParanoid" id="A0A1Z5KK99"/>
<dbReference type="InterPro" id="IPR029058">
    <property type="entry name" value="AB_hydrolase_fold"/>
</dbReference>
<dbReference type="OrthoDB" id="408373at2759"/>